<accession>A0A7J7I8V9</accession>
<dbReference type="Proteomes" id="UP000593564">
    <property type="component" value="Unassembled WGS sequence"/>
</dbReference>
<evidence type="ECO:0000313" key="2">
    <source>
        <dbReference type="Proteomes" id="UP000593564"/>
    </source>
</evidence>
<gene>
    <name evidence="1" type="ORF">HYC85_001827</name>
</gene>
<dbReference type="PANTHER" id="PTHR36067:SF1">
    <property type="entry name" value="EXPRESSED PROTEIN"/>
    <property type="match status" value="1"/>
</dbReference>
<reference evidence="2" key="1">
    <citation type="journal article" date="2020" name="Nat. Commun.">
        <title>Genome assembly of wild tea tree DASZ reveals pedigree and selection history of tea varieties.</title>
        <authorList>
            <person name="Zhang W."/>
            <person name="Zhang Y."/>
            <person name="Qiu H."/>
            <person name="Guo Y."/>
            <person name="Wan H."/>
            <person name="Zhang X."/>
            <person name="Scossa F."/>
            <person name="Alseekh S."/>
            <person name="Zhang Q."/>
            <person name="Wang P."/>
            <person name="Xu L."/>
            <person name="Schmidt M.H."/>
            <person name="Jia X."/>
            <person name="Li D."/>
            <person name="Zhu A."/>
            <person name="Guo F."/>
            <person name="Chen W."/>
            <person name="Ni D."/>
            <person name="Usadel B."/>
            <person name="Fernie A.R."/>
            <person name="Wen W."/>
        </authorList>
    </citation>
    <scope>NUCLEOTIDE SEQUENCE [LARGE SCALE GENOMIC DNA]</scope>
    <source>
        <strain evidence="2">cv. G240</strain>
    </source>
</reference>
<dbReference type="AlphaFoldDB" id="A0A7J7I8V9"/>
<sequence length="88" mass="10328">MADIAMLVAEEYERRVKKSRQNGNGSESDQEINLFSAVSVFVRNRWRLHHDDDDGSSWIMMMNEEFWGRREEEEDHGAIQFQQGCYGA</sequence>
<organism evidence="1 2">
    <name type="scientific">Camellia sinensis</name>
    <name type="common">Tea plant</name>
    <name type="synonym">Thea sinensis</name>
    <dbReference type="NCBI Taxonomy" id="4442"/>
    <lineage>
        <taxon>Eukaryota</taxon>
        <taxon>Viridiplantae</taxon>
        <taxon>Streptophyta</taxon>
        <taxon>Embryophyta</taxon>
        <taxon>Tracheophyta</taxon>
        <taxon>Spermatophyta</taxon>
        <taxon>Magnoliopsida</taxon>
        <taxon>eudicotyledons</taxon>
        <taxon>Gunneridae</taxon>
        <taxon>Pentapetalae</taxon>
        <taxon>asterids</taxon>
        <taxon>Ericales</taxon>
        <taxon>Theaceae</taxon>
        <taxon>Camellia</taxon>
    </lineage>
</organism>
<comment type="caution">
    <text evidence="1">The sequence shown here is derived from an EMBL/GenBank/DDBJ whole genome shotgun (WGS) entry which is preliminary data.</text>
</comment>
<name>A0A7J7I8V9_CAMSI</name>
<dbReference type="EMBL" id="JACBKZ010000001">
    <property type="protein sequence ID" value="KAF5960618.1"/>
    <property type="molecule type" value="Genomic_DNA"/>
</dbReference>
<keyword evidence="2" id="KW-1185">Reference proteome</keyword>
<evidence type="ECO:0000313" key="1">
    <source>
        <dbReference type="EMBL" id="KAF5960618.1"/>
    </source>
</evidence>
<dbReference type="PANTHER" id="PTHR36067">
    <property type="entry name" value="EXPRESSED PROTEIN"/>
    <property type="match status" value="1"/>
</dbReference>
<protein>
    <submittedName>
        <fullName evidence="1">Uncharacterized protein</fullName>
    </submittedName>
</protein>
<proteinExistence type="predicted"/>
<reference evidence="1 2" key="2">
    <citation type="submission" date="2020-07" db="EMBL/GenBank/DDBJ databases">
        <title>Genome assembly of wild tea tree DASZ reveals pedigree and selection history of tea varieties.</title>
        <authorList>
            <person name="Zhang W."/>
        </authorList>
    </citation>
    <scope>NUCLEOTIDE SEQUENCE [LARGE SCALE GENOMIC DNA]</scope>
    <source>
        <strain evidence="2">cv. G240</strain>
        <tissue evidence="1">Leaf</tissue>
    </source>
</reference>